<accession>A0ABP7BZZ9</accession>
<keyword evidence="2" id="KW-1185">Reference proteome</keyword>
<comment type="caution">
    <text evidence="1">The sequence shown here is derived from an EMBL/GenBank/DDBJ whole genome shotgun (WGS) entry which is preliminary data.</text>
</comment>
<dbReference type="EMBL" id="BAAAZP010000081">
    <property type="protein sequence ID" value="GAA3673547.1"/>
    <property type="molecule type" value="Genomic_DNA"/>
</dbReference>
<evidence type="ECO:0000313" key="1">
    <source>
        <dbReference type="EMBL" id="GAA3673547.1"/>
    </source>
</evidence>
<reference evidence="2" key="1">
    <citation type="journal article" date="2019" name="Int. J. Syst. Evol. Microbiol.">
        <title>The Global Catalogue of Microorganisms (GCM) 10K type strain sequencing project: providing services to taxonomists for standard genome sequencing and annotation.</title>
        <authorList>
            <consortium name="The Broad Institute Genomics Platform"/>
            <consortium name="The Broad Institute Genome Sequencing Center for Infectious Disease"/>
            <person name="Wu L."/>
            <person name="Ma J."/>
        </authorList>
    </citation>
    <scope>NUCLEOTIDE SEQUENCE [LARGE SCALE GENOMIC DNA]</scope>
    <source>
        <strain evidence="2">JCM 16904</strain>
    </source>
</reference>
<dbReference type="Proteomes" id="UP001500902">
    <property type="component" value="Unassembled WGS sequence"/>
</dbReference>
<protein>
    <submittedName>
        <fullName evidence="1">Uncharacterized protein</fullName>
    </submittedName>
</protein>
<name>A0ABP7BZZ9_9ACTN</name>
<organism evidence="1 2">
    <name type="scientific">Nonomuraea antimicrobica</name>
    <dbReference type="NCBI Taxonomy" id="561173"/>
    <lineage>
        <taxon>Bacteria</taxon>
        <taxon>Bacillati</taxon>
        <taxon>Actinomycetota</taxon>
        <taxon>Actinomycetes</taxon>
        <taxon>Streptosporangiales</taxon>
        <taxon>Streptosporangiaceae</taxon>
        <taxon>Nonomuraea</taxon>
    </lineage>
</organism>
<proteinExistence type="predicted"/>
<sequence length="122" mass="13309">MTLALLATPAWAGTSRVSKSGHGCKVTASVNWNSSANRYTYSGKAGCSSRRSMKLWCFPVHRHSFSWHSHTGDIIQNGPRTTTSLGVGPATKRGTNGDRYKINCKLEVPRGRVVVETGQFNL</sequence>
<gene>
    <name evidence="1" type="ORF">GCM10022224_042260</name>
</gene>
<evidence type="ECO:0000313" key="2">
    <source>
        <dbReference type="Proteomes" id="UP001500902"/>
    </source>
</evidence>